<name>A0ABS6T5X2_9RHOB</name>
<proteinExistence type="predicted"/>
<accession>A0ABS6T5X2</accession>
<dbReference type="RefSeq" id="WP_218393567.1">
    <property type="nucleotide sequence ID" value="NZ_JAHUZE010000004.1"/>
</dbReference>
<evidence type="ECO:0008006" key="3">
    <source>
        <dbReference type="Google" id="ProtNLM"/>
    </source>
</evidence>
<dbReference type="Proteomes" id="UP000756530">
    <property type="component" value="Unassembled WGS sequence"/>
</dbReference>
<protein>
    <recommendedName>
        <fullName evidence="3">PIN domain-containing protein</fullName>
    </recommendedName>
</protein>
<reference evidence="1 2" key="1">
    <citation type="submission" date="2021-05" db="EMBL/GenBank/DDBJ databases">
        <title>Culturable bacteria isolated from Daya Bay.</title>
        <authorList>
            <person name="Zheng W."/>
            <person name="Yu S."/>
            <person name="Huang Y."/>
        </authorList>
    </citation>
    <scope>NUCLEOTIDE SEQUENCE [LARGE SCALE GENOMIC DNA]</scope>
    <source>
        <strain evidence="1 2">DP4N28-5</strain>
    </source>
</reference>
<gene>
    <name evidence="1" type="ORF">KJP28_15625</name>
</gene>
<dbReference type="EMBL" id="JAHUZE010000004">
    <property type="protein sequence ID" value="MBV7380355.1"/>
    <property type="molecule type" value="Genomic_DNA"/>
</dbReference>
<comment type="caution">
    <text evidence="1">The sequence shown here is derived from an EMBL/GenBank/DDBJ whole genome shotgun (WGS) entry which is preliminary data.</text>
</comment>
<organism evidence="1 2">
    <name type="scientific">Maritimibacter dapengensis</name>
    <dbReference type="NCBI Taxonomy" id="2836868"/>
    <lineage>
        <taxon>Bacteria</taxon>
        <taxon>Pseudomonadati</taxon>
        <taxon>Pseudomonadota</taxon>
        <taxon>Alphaproteobacteria</taxon>
        <taxon>Rhodobacterales</taxon>
        <taxon>Roseobacteraceae</taxon>
        <taxon>Maritimibacter</taxon>
    </lineage>
</organism>
<evidence type="ECO:0000313" key="2">
    <source>
        <dbReference type="Proteomes" id="UP000756530"/>
    </source>
</evidence>
<sequence>MAELVGILDTGVFCCWLEVPGKETANSGDNRWDNAKANIAIQSVIDDGGTIILPNSVVIETARFISQCTHSNKLKAEQLLDRTIGAHGAMSPWKKFNESDRLWTKNWYQETRDEWPMLAEQKISLTDYSLLWIAKFYADLGCFPRVLTTERKLHELVQALEPSQQPRRRRG</sequence>
<keyword evidence="2" id="KW-1185">Reference proteome</keyword>
<evidence type="ECO:0000313" key="1">
    <source>
        <dbReference type="EMBL" id="MBV7380355.1"/>
    </source>
</evidence>